<organism evidence="1 2">
    <name type="scientific">Pseudomonas cerasi</name>
    <dbReference type="NCBI Taxonomy" id="1583341"/>
    <lineage>
        <taxon>Bacteria</taxon>
        <taxon>Pseudomonadati</taxon>
        <taxon>Pseudomonadota</taxon>
        <taxon>Gammaproteobacteria</taxon>
        <taxon>Pseudomonadales</taxon>
        <taxon>Pseudomonadaceae</taxon>
        <taxon>Pseudomonas</taxon>
    </lineage>
</organism>
<reference evidence="2" key="1">
    <citation type="submission" date="2017-11" db="EMBL/GenBank/DDBJ databases">
        <authorList>
            <person name="Blom J."/>
        </authorList>
    </citation>
    <scope>NUCLEOTIDE SEQUENCE [LARGE SCALE GENOMIC DNA]</scope>
</reference>
<dbReference type="Proteomes" id="UP000239025">
    <property type="component" value="Chromosome 1"/>
</dbReference>
<dbReference type="EMBL" id="LT963395">
    <property type="protein sequence ID" value="SOS14335.1"/>
    <property type="molecule type" value="Genomic_DNA"/>
</dbReference>
<gene>
    <name evidence="1" type="ORF">PL963_00205</name>
</gene>
<evidence type="ECO:0000313" key="1">
    <source>
        <dbReference type="EMBL" id="SOS14335.1"/>
    </source>
</evidence>
<protein>
    <submittedName>
        <fullName evidence="1">Uncharacterized protein</fullName>
    </submittedName>
</protein>
<evidence type="ECO:0000313" key="2">
    <source>
        <dbReference type="Proteomes" id="UP000239025"/>
    </source>
</evidence>
<sequence>MVEQLSPNALACLHWADIDGLYFRDAAVFGMFPVSPGCHPAQDPV</sequence>
<proteinExistence type="predicted"/>
<dbReference type="AlphaFoldDB" id="A0A193SHW4"/>
<keyword evidence="2" id="KW-1185">Reference proteome</keyword>
<name>A0A193SHW4_9PSED</name>
<accession>A0A193SHW4</accession>